<dbReference type="InterPro" id="IPR055060">
    <property type="entry name" value="ACOX_C_alpha1"/>
</dbReference>
<gene>
    <name evidence="2" type="ORF">ASPCADRAFT_158839</name>
</gene>
<name>A0A1R3S1L0_ASPC5</name>
<dbReference type="SUPFAM" id="SSF47203">
    <property type="entry name" value="Acyl-CoA dehydrogenase C-terminal domain-like"/>
    <property type="match status" value="1"/>
</dbReference>
<protein>
    <recommendedName>
        <fullName evidence="1">Acyl-CoA oxidase C-alpha1 domain-containing protein</fullName>
    </recommendedName>
</protein>
<accession>A0A1R3S1L0</accession>
<dbReference type="GO" id="GO:0005504">
    <property type="term" value="F:fatty acid binding"/>
    <property type="evidence" value="ECO:0007669"/>
    <property type="project" value="TreeGrafter"/>
</dbReference>
<dbReference type="GO" id="GO:0055088">
    <property type="term" value="P:lipid homeostasis"/>
    <property type="evidence" value="ECO:0007669"/>
    <property type="project" value="TreeGrafter"/>
</dbReference>
<reference evidence="3" key="1">
    <citation type="journal article" date="2017" name="Genome Biol.">
        <title>Comparative genomics reveals high biological diversity and specific adaptations in the industrially and medically important fungal genus Aspergillus.</title>
        <authorList>
            <person name="de Vries R.P."/>
            <person name="Riley R."/>
            <person name="Wiebenga A."/>
            <person name="Aguilar-Osorio G."/>
            <person name="Amillis S."/>
            <person name="Uchima C.A."/>
            <person name="Anderluh G."/>
            <person name="Asadollahi M."/>
            <person name="Askin M."/>
            <person name="Barry K."/>
            <person name="Battaglia E."/>
            <person name="Bayram O."/>
            <person name="Benocci T."/>
            <person name="Braus-Stromeyer S.A."/>
            <person name="Caldana C."/>
            <person name="Canovas D."/>
            <person name="Cerqueira G.C."/>
            <person name="Chen F."/>
            <person name="Chen W."/>
            <person name="Choi C."/>
            <person name="Clum A."/>
            <person name="Dos Santos R.A."/>
            <person name="Damasio A.R."/>
            <person name="Diallinas G."/>
            <person name="Emri T."/>
            <person name="Fekete E."/>
            <person name="Flipphi M."/>
            <person name="Freyberg S."/>
            <person name="Gallo A."/>
            <person name="Gournas C."/>
            <person name="Habgood R."/>
            <person name="Hainaut M."/>
            <person name="Harispe M.L."/>
            <person name="Henrissat B."/>
            <person name="Hilden K.S."/>
            <person name="Hope R."/>
            <person name="Hossain A."/>
            <person name="Karabika E."/>
            <person name="Karaffa L."/>
            <person name="Karanyi Z."/>
            <person name="Krasevec N."/>
            <person name="Kuo A."/>
            <person name="Kusch H."/>
            <person name="LaButti K."/>
            <person name="Lagendijk E.L."/>
            <person name="Lapidus A."/>
            <person name="Levasseur A."/>
            <person name="Lindquist E."/>
            <person name="Lipzen A."/>
            <person name="Logrieco A.F."/>
            <person name="MacCabe A."/>
            <person name="Maekelae M.R."/>
            <person name="Malavazi I."/>
            <person name="Melin P."/>
            <person name="Meyer V."/>
            <person name="Mielnichuk N."/>
            <person name="Miskei M."/>
            <person name="Molnar A.P."/>
            <person name="Mule G."/>
            <person name="Ngan C.Y."/>
            <person name="Orejas M."/>
            <person name="Orosz E."/>
            <person name="Ouedraogo J.P."/>
            <person name="Overkamp K.M."/>
            <person name="Park H.-S."/>
            <person name="Perrone G."/>
            <person name="Piumi F."/>
            <person name="Punt P.J."/>
            <person name="Ram A.F."/>
            <person name="Ramon A."/>
            <person name="Rauscher S."/>
            <person name="Record E."/>
            <person name="Riano-Pachon D.M."/>
            <person name="Robert V."/>
            <person name="Roehrig J."/>
            <person name="Ruller R."/>
            <person name="Salamov A."/>
            <person name="Salih N.S."/>
            <person name="Samson R.A."/>
            <person name="Sandor E."/>
            <person name="Sanguinetti M."/>
            <person name="Schuetze T."/>
            <person name="Sepcic K."/>
            <person name="Shelest E."/>
            <person name="Sherlock G."/>
            <person name="Sophianopoulou V."/>
            <person name="Squina F.M."/>
            <person name="Sun H."/>
            <person name="Susca A."/>
            <person name="Todd R.B."/>
            <person name="Tsang A."/>
            <person name="Unkles S.E."/>
            <person name="van de Wiele N."/>
            <person name="van Rossen-Uffink D."/>
            <person name="Oliveira J.V."/>
            <person name="Vesth T.C."/>
            <person name="Visser J."/>
            <person name="Yu J.-H."/>
            <person name="Zhou M."/>
            <person name="Andersen M.R."/>
            <person name="Archer D.B."/>
            <person name="Baker S.E."/>
            <person name="Benoit I."/>
            <person name="Brakhage A.A."/>
            <person name="Braus G.H."/>
            <person name="Fischer R."/>
            <person name="Frisvad J.C."/>
            <person name="Goldman G.H."/>
            <person name="Houbraken J."/>
            <person name="Oakley B."/>
            <person name="Pocsi I."/>
            <person name="Scazzocchio C."/>
            <person name="Seiboth B."/>
            <person name="vanKuyk P.A."/>
            <person name="Wortman J."/>
            <person name="Dyer P.S."/>
            <person name="Grigoriev I.V."/>
        </authorList>
    </citation>
    <scope>NUCLEOTIDE SEQUENCE [LARGE SCALE GENOMIC DNA]</scope>
    <source>
        <strain evidence="3">ITEM 5010</strain>
    </source>
</reference>
<dbReference type="AlphaFoldDB" id="A0A1R3S1L0"/>
<dbReference type="InterPro" id="IPR036250">
    <property type="entry name" value="AcylCo_DH-like_C"/>
</dbReference>
<evidence type="ECO:0000259" key="1">
    <source>
        <dbReference type="Pfam" id="PF22924"/>
    </source>
</evidence>
<feature type="domain" description="Acyl-CoA oxidase C-alpha1" evidence="1">
    <location>
        <begin position="264"/>
        <end position="396"/>
    </location>
</feature>
<dbReference type="InterPro" id="IPR012258">
    <property type="entry name" value="Acyl-CoA_oxidase"/>
</dbReference>
<dbReference type="Pfam" id="PF22924">
    <property type="entry name" value="ACOX_C_alpha1"/>
    <property type="match status" value="1"/>
</dbReference>
<dbReference type="SUPFAM" id="SSF56645">
    <property type="entry name" value="Acyl-CoA dehydrogenase NM domain-like"/>
    <property type="match status" value="1"/>
</dbReference>
<evidence type="ECO:0000313" key="2">
    <source>
        <dbReference type="EMBL" id="OOG00619.1"/>
    </source>
</evidence>
<keyword evidence="3" id="KW-1185">Reference proteome</keyword>
<dbReference type="InterPro" id="IPR009100">
    <property type="entry name" value="AcylCoA_DH/oxidase_NM_dom_sf"/>
</dbReference>
<dbReference type="Gene3D" id="1.20.140.10">
    <property type="entry name" value="Butyryl-CoA Dehydrogenase, subunit A, domain 3"/>
    <property type="match status" value="1"/>
</dbReference>
<dbReference type="GO" id="GO:0033540">
    <property type="term" value="P:fatty acid beta-oxidation using acyl-CoA oxidase"/>
    <property type="evidence" value="ECO:0007669"/>
    <property type="project" value="TreeGrafter"/>
</dbReference>
<dbReference type="InterPro" id="IPR046373">
    <property type="entry name" value="Acyl-CoA_Oxase/DH_mid-dom_sf"/>
</dbReference>
<dbReference type="VEuPathDB" id="FungiDB:ASPCADRAFT_158839"/>
<dbReference type="PANTHER" id="PTHR10909">
    <property type="entry name" value="ELECTRON TRANSPORT OXIDOREDUCTASE"/>
    <property type="match status" value="1"/>
</dbReference>
<sequence>MHHIFPGTASLASSPLFQPIYGASRLAALERSYQRAIAIAKQYRLTMADIHTLSERFWAYHMNPLMTIDIAAYYILAIQYNLVVGTIAPFVDGRPDLEPLMEKLLNLEILADFMLTELDHGLDAKNLETTATRQLDGSFILHTPRPGAAKFMPPTMPIANVPRVGLVMAKLIVDNEDRGIRAFVVPLNDGKTMCRGVTSVLLPPMKGGDALDHALTSFNTVPLPADAMLGSLAKPAQMRQHFLALIHRVGVGAVSASLVLLPSLKLAIYLAGKYSLRRAIGGPKDNRIPIISFRTQQLPILHTLALSAALQPFTTEVISRFCDSANGPSDRQAIAAISKAVFIQHGQKSVASLIERCGAQGLFEHNQLSNLDGHVRALSIMEGDILVLCIRLATELLLGRCSVPPARHSGSLLARHEAGLLAENRDLLPLIPHGHRSKTYNHIMLPRCRPLVEAIGHRMVYDAALDAGVDRDLLSLYEAGVVQLDPSWYVEHGLLSRMEIVSMEAQAADAVLPRLGDFLDRLEPEVYCTAPLISASRWREFLDQLTVYRGESDYRISKL</sequence>
<dbReference type="PANTHER" id="PTHR10909:SF382">
    <property type="entry name" value="ACYL-COENZYME A OXIDASE"/>
    <property type="match status" value="1"/>
</dbReference>
<dbReference type="EMBL" id="KV907493">
    <property type="protein sequence ID" value="OOG00619.1"/>
    <property type="molecule type" value="Genomic_DNA"/>
</dbReference>
<dbReference type="Proteomes" id="UP000188318">
    <property type="component" value="Unassembled WGS sequence"/>
</dbReference>
<dbReference type="OMA" id="EDERWAF"/>
<organism evidence="2 3">
    <name type="scientific">Aspergillus carbonarius (strain ITEM 5010)</name>
    <dbReference type="NCBI Taxonomy" id="602072"/>
    <lineage>
        <taxon>Eukaryota</taxon>
        <taxon>Fungi</taxon>
        <taxon>Dikarya</taxon>
        <taxon>Ascomycota</taxon>
        <taxon>Pezizomycotina</taxon>
        <taxon>Eurotiomycetes</taxon>
        <taxon>Eurotiomycetidae</taxon>
        <taxon>Eurotiales</taxon>
        <taxon>Aspergillaceae</taxon>
        <taxon>Aspergillus</taxon>
        <taxon>Aspergillus subgen. Circumdati</taxon>
    </lineage>
</organism>
<dbReference type="STRING" id="602072.A0A1R3S1L0"/>
<dbReference type="Gene3D" id="2.40.110.10">
    <property type="entry name" value="Butyryl-CoA Dehydrogenase, subunit A, domain 2"/>
    <property type="match status" value="1"/>
</dbReference>
<dbReference type="OrthoDB" id="538336at2759"/>
<evidence type="ECO:0000313" key="3">
    <source>
        <dbReference type="Proteomes" id="UP000188318"/>
    </source>
</evidence>
<dbReference type="GO" id="GO:0071949">
    <property type="term" value="F:FAD binding"/>
    <property type="evidence" value="ECO:0007669"/>
    <property type="project" value="InterPro"/>
</dbReference>
<dbReference type="GO" id="GO:0005777">
    <property type="term" value="C:peroxisome"/>
    <property type="evidence" value="ECO:0007669"/>
    <property type="project" value="InterPro"/>
</dbReference>
<proteinExistence type="predicted"/>
<dbReference type="GO" id="GO:0003997">
    <property type="term" value="F:acyl-CoA oxidase activity"/>
    <property type="evidence" value="ECO:0007669"/>
    <property type="project" value="InterPro"/>
</dbReference>